<evidence type="ECO:0000313" key="2">
    <source>
        <dbReference type="EMBL" id="MDQ0257025.1"/>
    </source>
</evidence>
<comment type="caution">
    <text evidence="2">The sequence shown here is derived from an EMBL/GenBank/DDBJ whole genome shotgun (WGS) entry which is preliminary data.</text>
</comment>
<accession>A0ABU0A0M6</accession>
<dbReference type="EMBL" id="JAUSUG010000022">
    <property type="protein sequence ID" value="MDQ0257025.1"/>
    <property type="molecule type" value="Genomic_DNA"/>
</dbReference>
<dbReference type="Pfam" id="PF13472">
    <property type="entry name" value="Lipase_GDSL_2"/>
    <property type="match status" value="1"/>
</dbReference>
<dbReference type="RefSeq" id="WP_307330094.1">
    <property type="nucleotide sequence ID" value="NZ_JAUSUG010000022.1"/>
</dbReference>
<keyword evidence="3" id="KW-1185">Reference proteome</keyword>
<dbReference type="InterPro" id="IPR036514">
    <property type="entry name" value="SGNH_hydro_sf"/>
</dbReference>
<evidence type="ECO:0000259" key="1">
    <source>
        <dbReference type="Pfam" id="PF13472"/>
    </source>
</evidence>
<dbReference type="InterPro" id="IPR013830">
    <property type="entry name" value="SGNH_hydro"/>
</dbReference>
<dbReference type="SUPFAM" id="SSF52266">
    <property type="entry name" value="SGNH hydrolase"/>
    <property type="match status" value="1"/>
</dbReference>
<organism evidence="2 3">
    <name type="scientific">Evansella vedderi</name>
    <dbReference type="NCBI Taxonomy" id="38282"/>
    <lineage>
        <taxon>Bacteria</taxon>
        <taxon>Bacillati</taxon>
        <taxon>Bacillota</taxon>
        <taxon>Bacilli</taxon>
        <taxon>Bacillales</taxon>
        <taxon>Bacillaceae</taxon>
        <taxon>Evansella</taxon>
    </lineage>
</organism>
<protein>
    <submittedName>
        <fullName evidence="2">Lysophospholipase L1-like esterase</fullName>
    </submittedName>
</protein>
<gene>
    <name evidence="2" type="ORF">J2S74_004470</name>
</gene>
<dbReference type="Gene3D" id="3.40.50.1110">
    <property type="entry name" value="SGNH hydrolase"/>
    <property type="match status" value="1"/>
</dbReference>
<dbReference type="Proteomes" id="UP001230005">
    <property type="component" value="Unassembled WGS sequence"/>
</dbReference>
<feature type="domain" description="SGNH hydrolase-type esterase" evidence="1">
    <location>
        <begin position="9"/>
        <end position="197"/>
    </location>
</feature>
<name>A0ABU0A0M6_9BACI</name>
<reference evidence="2 3" key="1">
    <citation type="submission" date="2023-07" db="EMBL/GenBank/DDBJ databases">
        <title>Genomic Encyclopedia of Type Strains, Phase IV (KMG-IV): sequencing the most valuable type-strain genomes for metagenomic binning, comparative biology and taxonomic classification.</title>
        <authorList>
            <person name="Goeker M."/>
        </authorList>
    </citation>
    <scope>NUCLEOTIDE SEQUENCE [LARGE SCALE GENOMIC DNA]</scope>
    <source>
        <strain evidence="2 3">DSM 9768</strain>
    </source>
</reference>
<proteinExistence type="predicted"/>
<sequence length="214" mass="25177">MQSNIIYTAIGDSLTVGVGAYLSTGFVKRYEKLIYQKLQAPVITRVFAKPRIHSSQLLQMFSNPELQRSIQQSNIITISIGGNDLLKANRKYKKSKDPKIFEEAENIFYHNVRQMLFEIQYLKEYDYSRPYIIQLIGLYNPFPKISYSDYWVNRFNHVLYSFTGNNIYFTDIHYLFKHYNKRVLPIGIHPNGNGYQIVANELAKTLEYYPHHTK</sequence>
<evidence type="ECO:0000313" key="3">
    <source>
        <dbReference type="Proteomes" id="UP001230005"/>
    </source>
</evidence>